<organism evidence="2">
    <name type="scientific">Guillardia theta (strain CCMP2712)</name>
    <name type="common">Cryptophyte</name>
    <dbReference type="NCBI Taxonomy" id="905079"/>
    <lineage>
        <taxon>Eukaryota</taxon>
        <taxon>Cryptophyceae</taxon>
        <taxon>Pyrenomonadales</taxon>
        <taxon>Geminigeraceae</taxon>
        <taxon>Guillardia</taxon>
    </lineage>
</organism>
<name>L1K121_GUITC</name>
<dbReference type="Gene3D" id="1.20.1290.10">
    <property type="entry name" value="AhpD-like"/>
    <property type="match status" value="1"/>
</dbReference>
<dbReference type="STRING" id="905079.L1K121"/>
<reference evidence="2 4" key="1">
    <citation type="journal article" date="2012" name="Nature">
        <title>Algal genomes reveal evolutionary mosaicism and the fate of nucleomorphs.</title>
        <authorList>
            <consortium name="DOE Joint Genome Institute"/>
            <person name="Curtis B.A."/>
            <person name="Tanifuji G."/>
            <person name="Burki F."/>
            <person name="Gruber A."/>
            <person name="Irimia M."/>
            <person name="Maruyama S."/>
            <person name="Arias M.C."/>
            <person name="Ball S.G."/>
            <person name="Gile G.H."/>
            <person name="Hirakawa Y."/>
            <person name="Hopkins J.F."/>
            <person name="Kuo A."/>
            <person name="Rensing S.A."/>
            <person name="Schmutz J."/>
            <person name="Symeonidi A."/>
            <person name="Elias M."/>
            <person name="Eveleigh R.J."/>
            <person name="Herman E.K."/>
            <person name="Klute M.J."/>
            <person name="Nakayama T."/>
            <person name="Obornik M."/>
            <person name="Reyes-Prieto A."/>
            <person name="Armbrust E.V."/>
            <person name="Aves S.J."/>
            <person name="Beiko R.G."/>
            <person name="Coutinho P."/>
            <person name="Dacks J.B."/>
            <person name="Durnford D.G."/>
            <person name="Fast N.M."/>
            <person name="Green B.R."/>
            <person name="Grisdale C.J."/>
            <person name="Hempel F."/>
            <person name="Henrissat B."/>
            <person name="Hoppner M.P."/>
            <person name="Ishida K."/>
            <person name="Kim E."/>
            <person name="Koreny L."/>
            <person name="Kroth P.G."/>
            <person name="Liu Y."/>
            <person name="Malik S.B."/>
            <person name="Maier U.G."/>
            <person name="McRose D."/>
            <person name="Mock T."/>
            <person name="Neilson J.A."/>
            <person name="Onodera N.T."/>
            <person name="Poole A.M."/>
            <person name="Pritham E.J."/>
            <person name="Richards T.A."/>
            <person name="Rocap G."/>
            <person name="Roy S.W."/>
            <person name="Sarai C."/>
            <person name="Schaack S."/>
            <person name="Shirato S."/>
            <person name="Slamovits C.H."/>
            <person name="Spencer D.F."/>
            <person name="Suzuki S."/>
            <person name="Worden A.Z."/>
            <person name="Zauner S."/>
            <person name="Barry K."/>
            <person name="Bell C."/>
            <person name="Bharti A.K."/>
            <person name="Crow J.A."/>
            <person name="Grimwood J."/>
            <person name="Kramer R."/>
            <person name="Lindquist E."/>
            <person name="Lucas S."/>
            <person name="Salamov A."/>
            <person name="McFadden G.I."/>
            <person name="Lane C.E."/>
            <person name="Keeling P.J."/>
            <person name="Gray M.W."/>
            <person name="Grigoriev I.V."/>
            <person name="Archibald J.M."/>
        </authorList>
    </citation>
    <scope>NUCLEOTIDE SEQUENCE</scope>
    <source>
        <strain evidence="2 4">CCMP2712</strain>
    </source>
</reference>
<dbReference type="GeneID" id="17311308"/>
<dbReference type="GO" id="GO:0051920">
    <property type="term" value="F:peroxiredoxin activity"/>
    <property type="evidence" value="ECO:0007669"/>
    <property type="project" value="InterPro"/>
</dbReference>
<evidence type="ECO:0000259" key="1">
    <source>
        <dbReference type="Pfam" id="PF02627"/>
    </source>
</evidence>
<dbReference type="HOGENOM" id="CLU_1067307_0_0_1"/>
<reference evidence="4" key="2">
    <citation type="submission" date="2012-11" db="EMBL/GenBank/DDBJ databases">
        <authorList>
            <person name="Kuo A."/>
            <person name="Curtis B.A."/>
            <person name="Tanifuji G."/>
            <person name="Burki F."/>
            <person name="Gruber A."/>
            <person name="Irimia M."/>
            <person name="Maruyama S."/>
            <person name="Arias M.C."/>
            <person name="Ball S.G."/>
            <person name="Gile G.H."/>
            <person name="Hirakawa Y."/>
            <person name="Hopkins J.F."/>
            <person name="Rensing S.A."/>
            <person name="Schmutz J."/>
            <person name="Symeonidi A."/>
            <person name="Elias M."/>
            <person name="Eveleigh R.J."/>
            <person name="Herman E.K."/>
            <person name="Klute M.J."/>
            <person name="Nakayama T."/>
            <person name="Obornik M."/>
            <person name="Reyes-Prieto A."/>
            <person name="Armbrust E.V."/>
            <person name="Aves S.J."/>
            <person name="Beiko R.G."/>
            <person name="Coutinho P."/>
            <person name="Dacks J.B."/>
            <person name="Durnford D.G."/>
            <person name="Fast N.M."/>
            <person name="Green B.R."/>
            <person name="Grisdale C."/>
            <person name="Hempe F."/>
            <person name="Henrissat B."/>
            <person name="Hoppner M.P."/>
            <person name="Ishida K.-I."/>
            <person name="Kim E."/>
            <person name="Koreny L."/>
            <person name="Kroth P.G."/>
            <person name="Liu Y."/>
            <person name="Malik S.-B."/>
            <person name="Maier U.G."/>
            <person name="McRose D."/>
            <person name="Mock T."/>
            <person name="Neilson J.A."/>
            <person name="Onodera N.T."/>
            <person name="Poole A.M."/>
            <person name="Pritham E.J."/>
            <person name="Richards T.A."/>
            <person name="Rocap G."/>
            <person name="Roy S.W."/>
            <person name="Sarai C."/>
            <person name="Schaack S."/>
            <person name="Shirato S."/>
            <person name="Slamovits C.H."/>
            <person name="Spencer D.F."/>
            <person name="Suzuki S."/>
            <person name="Worden A.Z."/>
            <person name="Zauner S."/>
            <person name="Barry K."/>
            <person name="Bell C."/>
            <person name="Bharti A.K."/>
            <person name="Crow J.A."/>
            <person name="Grimwood J."/>
            <person name="Kramer R."/>
            <person name="Lindquist E."/>
            <person name="Lucas S."/>
            <person name="Salamov A."/>
            <person name="McFadden G.I."/>
            <person name="Lane C.E."/>
            <person name="Keeling P.J."/>
            <person name="Gray M.W."/>
            <person name="Grigoriev I.V."/>
            <person name="Archibald J.M."/>
        </authorList>
    </citation>
    <scope>NUCLEOTIDE SEQUENCE</scope>
    <source>
        <strain evidence="4">CCMP2712</strain>
    </source>
</reference>
<feature type="domain" description="Carboxymuconolactone decarboxylase-like" evidence="1">
    <location>
        <begin position="205"/>
        <end position="288"/>
    </location>
</feature>
<gene>
    <name evidence="2" type="ORF">GUITHDRAFT_160696</name>
</gene>
<dbReference type="KEGG" id="gtt:GUITHDRAFT_160696"/>
<dbReference type="OMA" id="ESEIGCQ"/>
<dbReference type="AlphaFoldDB" id="L1K121"/>
<evidence type="ECO:0000313" key="2">
    <source>
        <dbReference type="EMBL" id="EKX54546.1"/>
    </source>
</evidence>
<keyword evidence="4" id="KW-1185">Reference proteome</keyword>
<reference evidence="3" key="3">
    <citation type="submission" date="2016-03" db="UniProtKB">
        <authorList>
            <consortium name="EnsemblProtists"/>
        </authorList>
    </citation>
    <scope>IDENTIFICATION</scope>
</reference>
<proteinExistence type="predicted"/>
<evidence type="ECO:0000313" key="3">
    <source>
        <dbReference type="EnsemblProtists" id="EKX54546"/>
    </source>
</evidence>
<dbReference type="Proteomes" id="UP000011087">
    <property type="component" value="Unassembled WGS sequence"/>
</dbReference>
<dbReference type="InterPro" id="IPR003779">
    <property type="entry name" value="CMD-like"/>
</dbReference>
<dbReference type="OrthoDB" id="5537330at2759"/>
<dbReference type="RefSeq" id="XP_005841526.1">
    <property type="nucleotide sequence ID" value="XM_005841469.1"/>
</dbReference>
<dbReference type="PaxDb" id="55529-EKX54546"/>
<dbReference type="EMBL" id="JH992967">
    <property type="protein sequence ID" value="EKX54546.1"/>
    <property type="molecule type" value="Genomic_DNA"/>
</dbReference>
<dbReference type="PANTHER" id="PTHR33570:SF2">
    <property type="entry name" value="CARBOXYMUCONOLACTONE DECARBOXYLASE-LIKE DOMAIN-CONTAINING PROTEIN"/>
    <property type="match status" value="1"/>
</dbReference>
<dbReference type="InterPro" id="IPR029032">
    <property type="entry name" value="AhpD-like"/>
</dbReference>
<sequence length="297" mass="32374">MSLAFANIRLGLLAKTVQASRAFERSIPALYLGGSRLYTNATSPTPKEIVVEKVANLEPEDHPWLSQMPAAPKSLLPHERVLTLVVANAGAGKLKDVARDWKYVPKSCHPAGMEAILQLNCLVGFPKTINAFAAVQKVGVERTPEWQEEHSNEGNYFAVRGDAACEGGSPGGAFAERGCTGDEACSMIYGEKYQKLRARMAYLHPLLDRFMVEHAYGRVIGRAGCLPLRMRELCVVSVLSGQDVPMQLASHVQGALNVGATQEEVLAVLENSKLIWGEQTYKQAIEVAKTVFNQAPK</sequence>
<evidence type="ECO:0000313" key="4">
    <source>
        <dbReference type="Proteomes" id="UP000011087"/>
    </source>
</evidence>
<dbReference type="InterPro" id="IPR052512">
    <property type="entry name" value="4CMD/NDH-1_regulator"/>
</dbReference>
<accession>L1K121</accession>
<dbReference type="Pfam" id="PF02627">
    <property type="entry name" value="CMD"/>
    <property type="match status" value="1"/>
</dbReference>
<dbReference type="SUPFAM" id="SSF69118">
    <property type="entry name" value="AhpD-like"/>
    <property type="match status" value="1"/>
</dbReference>
<dbReference type="EnsemblProtists" id="EKX54546">
    <property type="protein sequence ID" value="EKX54546"/>
    <property type="gene ID" value="GUITHDRAFT_160696"/>
</dbReference>
<dbReference type="PANTHER" id="PTHR33570">
    <property type="entry name" value="4-CARBOXYMUCONOLACTONE DECARBOXYLASE FAMILY PROTEIN"/>
    <property type="match status" value="1"/>
</dbReference>
<protein>
    <recommendedName>
        <fullName evidence="1">Carboxymuconolactone decarboxylase-like domain-containing protein</fullName>
    </recommendedName>
</protein>